<gene>
    <name evidence="10" type="ORF">AU468_09350</name>
</gene>
<evidence type="ECO:0000313" key="11">
    <source>
        <dbReference type="Proteomes" id="UP000237350"/>
    </source>
</evidence>
<dbReference type="AlphaFoldDB" id="A0A2S4JMT5"/>
<evidence type="ECO:0000313" key="10">
    <source>
        <dbReference type="EMBL" id="POR00844.1"/>
    </source>
</evidence>
<dbReference type="GO" id="GO:0006629">
    <property type="term" value="P:lipid metabolic process"/>
    <property type="evidence" value="ECO:0007669"/>
    <property type="project" value="UniProtKB-KW"/>
</dbReference>
<dbReference type="SUPFAM" id="SSF53474">
    <property type="entry name" value="alpha/beta-Hydrolases"/>
    <property type="match status" value="1"/>
</dbReference>
<feature type="region of interest" description="Disordered" evidence="8">
    <location>
        <begin position="13"/>
        <end position="34"/>
    </location>
</feature>
<organism evidence="10 11">
    <name type="scientific">Alkalispirochaeta sphaeroplastigenens</name>
    <dbReference type="NCBI Taxonomy" id="1187066"/>
    <lineage>
        <taxon>Bacteria</taxon>
        <taxon>Pseudomonadati</taxon>
        <taxon>Spirochaetota</taxon>
        <taxon>Spirochaetia</taxon>
        <taxon>Spirochaetales</taxon>
        <taxon>Spirochaetaceae</taxon>
        <taxon>Alkalispirochaeta</taxon>
    </lineage>
</organism>
<evidence type="ECO:0000256" key="5">
    <source>
        <dbReference type="ARBA" id="ARBA00022729"/>
    </source>
</evidence>
<dbReference type="GO" id="GO:0004806">
    <property type="term" value="F:triacylglycerol lipase activity"/>
    <property type="evidence" value="ECO:0007669"/>
    <property type="project" value="UniProtKB-EC"/>
</dbReference>
<dbReference type="PANTHER" id="PTHR34043:SF3">
    <property type="entry name" value="ALPHA_BETA-HYDROLASES SUPERFAMILY PROTEIN"/>
    <property type="match status" value="1"/>
</dbReference>
<keyword evidence="7" id="KW-0443">Lipid metabolism</keyword>
<reference evidence="11" key="1">
    <citation type="submission" date="2015-12" db="EMBL/GenBank/DDBJ databases">
        <authorList>
            <person name="Lodha T.D."/>
            <person name="Chintalapati S."/>
            <person name="Chintalapati V.R."/>
            <person name="Sravanthi T."/>
        </authorList>
    </citation>
    <scope>NUCLEOTIDE SEQUENCE [LARGE SCALE GENOMIC DNA]</scope>
    <source>
        <strain evidence="11">JC133</strain>
    </source>
</reference>
<dbReference type="Gene3D" id="3.40.50.1820">
    <property type="entry name" value="alpha/beta hydrolase"/>
    <property type="match status" value="1"/>
</dbReference>
<dbReference type="EC" id="3.1.1.3" evidence="3"/>
<dbReference type="Proteomes" id="UP000237350">
    <property type="component" value="Unassembled WGS sequence"/>
</dbReference>
<feature type="domain" description="Lipase-like C-terminal" evidence="9">
    <location>
        <begin position="37"/>
        <end position="314"/>
    </location>
</feature>
<dbReference type="InterPro" id="IPR029058">
    <property type="entry name" value="AB_hydrolase_fold"/>
</dbReference>
<sequence>MAALLGCDTFLGSDSSSGGSSSGGGPGGTNPVTTSGNRYPIILVHGFAGWDRHEKQLPTGESYYYWGGTVYDIQEELRSAGYDVRTAAVGPFSSNWERACDLYAYIKGGTVDYGQAHADRWGVARFGRTYEGIYPEWGGIDPSTGEPRKVHLIGHSMGGQTIRTLVQLLEEGHQDEQDASGKDVAPLFEGGNSWVHSVTSISTPHDGTSAADAEGFEFFVDLMRGMIIDTAIGHASREGAPLWQDYKLDHWGLHQGEGESTEEYLERIADHEIWESRNFALWDLSPQGAKELNQWVKAQENVYYFSWTTNKTRPMVSADDVDETWGARMRRLLDLGTVTGGTVERAIDSFIGYDSGYHVPCDVNGRRPMTTMLQPVAVLMGRYENPGLGIDQQWWPSDGLVNDISQNGPKLGSEDRIVHDYDGRIESDGSYPERGIWYHWPVKKGVDHMEVAGNQTFSRNRHRRFYPTPFFLDMAKHLWDLPRNPSETSQRELTLEISWEGELPEEGPHLPLTFVNLATGEVHTPSPEGEPPRLWDIAFGATLVEGDPRGRTYRIAPQVYTNSGETAERLESSSSEGGSARVHLVTHNRESPVRSLGQVTPFHRSEAREIFERTDWYDGTSPAGPKHFDKLLRIDYTSNTRPSSSNSVERIMNVMNYVGYRTIDAGIYGRGTWVGTRPPMQTYDHPAFYTLSDSRDPESDFEPTRNVYLVRHGDARGYSAVQITELEVTGANAITLTLQFRLLDQSEPE</sequence>
<name>A0A2S4JMT5_9SPIO</name>
<evidence type="ECO:0000256" key="4">
    <source>
        <dbReference type="ARBA" id="ARBA00022525"/>
    </source>
</evidence>
<keyword evidence="4" id="KW-0964">Secreted</keyword>
<comment type="subcellular location">
    <subcellularLocation>
        <location evidence="2">Secreted</location>
    </subcellularLocation>
</comment>
<comment type="catalytic activity">
    <reaction evidence="1">
        <text>a triacylglycerol + H2O = a diacylglycerol + a fatty acid + H(+)</text>
        <dbReference type="Rhea" id="RHEA:12044"/>
        <dbReference type="ChEBI" id="CHEBI:15377"/>
        <dbReference type="ChEBI" id="CHEBI:15378"/>
        <dbReference type="ChEBI" id="CHEBI:17855"/>
        <dbReference type="ChEBI" id="CHEBI:18035"/>
        <dbReference type="ChEBI" id="CHEBI:28868"/>
        <dbReference type="EC" id="3.1.1.3"/>
    </reaction>
</comment>
<dbReference type="PANTHER" id="PTHR34043">
    <property type="entry name" value="ALPHA/BETA-HYDROLASES SUPERFAMILY PROTEIN"/>
    <property type="match status" value="1"/>
</dbReference>
<protein>
    <recommendedName>
        <fullName evidence="3">triacylglycerol lipase</fullName>
        <ecNumber evidence="3">3.1.1.3</ecNumber>
    </recommendedName>
</protein>
<evidence type="ECO:0000256" key="2">
    <source>
        <dbReference type="ARBA" id="ARBA00004613"/>
    </source>
</evidence>
<evidence type="ECO:0000256" key="7">
    <source>
        <dbReference type="ARBA" id="ARBA00023098"/>
    </source>
</evidence>
<accession>A0A2S4JMT5</accession>
<keyword evidence="5" id="KW-0732">Signal</keyword>
<comment type="caution">
    <text evidence="10">The sequence shown here is derived from an EMBL/GenBank/DDBJ whole genome shotgun (WGS) entry which is preliminary data.</text>
</comment>
<keyword evidence="11" id="KW-1185">Reference proteome</keyword>
<dbReference type="InterPro" id="IPR056304">
    <property type="entry name" value="Lip-like_C"/>
</dbReference>
<keyword evidence="6" id="KW-0378">Hydrolase</keyword>
<evidence type="ECO:0000256" key="6">
    <source>
        <dbReference type="ARBA" id="ARBA00022801"/>
    </source>
</evidence>
<dbReference type="Pfam" id="PF24708">
    <property type="entry name" value="Lip_C"/>
    <property type="match status" value="1"/>
</dbReference>
<evidence type="ECO:0000259" key="9">
    <source>
        <dbReference type="Pfam" id="PF24708"/>
    </source>
</evidence>
<dbReference type="GO" id="GO:0005576">
    <property type="term" value="C:extracellular region"/>
    <property type="evidence" value="ECO:0007669"/>
    <property type="project" value="UniProtKB-SubCell"/>
</dbReference>
<proteinExistence type="predicted"/>
<evidence type="ECO:0000256" key="3">
    <source>
        <dbReference type="ARBA" id="ARBA00013279"/>
    </source>
</evidence>
<evidence type="ECO:0000256" key="1">
    <source>
        <dbReference type="ARBA" id="ARBA00001024"/>
    </source>
</evidence>
<evidence type="ECO:0000256" key="8">
    <source>
        <dbReference type="SAM" id="MobiDB-lite"/>
    </source>
</evidence>
<dbReference type="EMBL" id="LPWH01000071">
    <property type="protein sequence ID" value="POR00844.1"/>
    <property type="molecule type" value="Genomic_DNA"/>
</dbReference>